<evidence type="ECO:0000313" key="1">
    <source>
        <dbReference type="EMBL" id="MFC3896484.1"/>
    </source>
</evidence>
<proteinExistence type="predicted"/>
<name>A0ABV8C3L2_9PSEU</name>
<organism evidence="1 2">
    <name type="scientific">Lentzea rhizosphaerae</name>
    <dbReference type="NCBI Taxonomy" id="2041025"/>
    <lineage>
        <taxon>Bacteria</taxon>
        <taxon>Bacillati</taxon>
        <taxon>Actinomycetota</taxon>
        <taxon>Actinomycetes</taxon>
        <taxon>Pseudonocardiales</taxon>
        <taxon>Pseudonocardiaceae</taxon>
        <taxon>Lentzea</taxon>
    </lineage>
</organism>
<reference evidence="2" key="1">
    <citation type="journal article" date="2019" name="Int. J. Syst. Evol. Microbiol.">
        <title>The Global Catalogue of Microorganisms (GCM) 10K type strain sequencing project: providing services to taxonomists for standard genome sequencing and annotation.</title>
        <authorList>
            <consortium name="The Broad Institute Genomics Platform"/>
            <consortium name="The Broad Institute Genome Sequencing Center for Infectious Disease"/>
            <person name="Wu L."/>
            <person name="Ma J."/>
        </authorList>
    </citation>
    <scope>NUCLEOTIDE SEQUENCE [LARGE SCALE GENOMIC DNA]</scope>
    <source>
        <strain evidence="2">CGMCC 4.7405</strain>
    </source>
</reference>
<gene>
    <name evidence="1" type="ORF">ACFOWZ_33840</name>
</gene>
<protein>
    <submittedName>
        <fullName evidence="1">Helix-turn-helix domain-containing protein</fullName>
    </submittedName>
</protein>
<dbReference type="EMBL" id="JBHRZI010000029">
    <property type="protein sequence ID" value="MFC3896484.1"/>
    <property type="molecule type" value="Genomic_DNA"/>
</dbReference>
<dbReference type="Proteomes" id="UP001595690">
    <property type="component" value="Unassembled WGS sequence"/>
</dbReference>
<sequence>MQSDECLDRVRALREQGHTPKEIARALGIKPSEASRLVRAAAILAQAEAPEPLLVGCWVSPNWNIGLTFDDRPDWPVQEDPQPGIDGLVSVLIARRHRHDKVSVCGYLADVFCLGVKNALGPEIMDELALREFVGQYFSSYNDDPLEAPVELARQLVFGSLDYARGLGFEPHPDFAAAAGHLGPWTPPSAITFGRDGKPIYVSGPYDNPQPIIRKLERAVGAGNFEFIASFG</sequence>
<comment type="caution">
    <text evidence="1">The sequence shown here is derived from an EMBL/GenBank/DDBJ whole genome shotgun (WGS) entry which is preliminary data.</text>
</comment>
<accession>A0ABV8C3L2</accession>
<dbReference type="RefSeq" id="WP_382378020.1">
    <property type="nucleotide sequence ID" value="NZ_JBHRZI010000029.1"/>
</dbReference>
<evidence type="ECO:0000313" key="2">
    <source>
        <dbReference type="Proteomes" id="UP001595690"/>
    </source>
</evidence>
<keyword evidence="2" id="KW-1185">Reference proteome</keyword>